<evidence type="ECO:0000256" key="11">
    <source>
        <dbReference type="ARBA" id="ARBA00025930"/>
    </source>
</evidence>
<evidence type="ECO:0000256" key="8">
    <source>
        <dbReference type="ARBA" id="ARBA00023163"/>
    </source>
</evidence>
<name>Q3TXN7_MOUSE</name>
<evidence type="ECO:0000313" key="16">
    <source>
        <dbReference type="MGI" id="MGI:1927167"/>
    </source>
</evidence>
<protein>
    <recommendedName>
        <fullName evidence="2">Mortality factor 4-like protein 2</fullName>
    </recommendedName>
</protein>
<accession>Q3TXN7</accession>
<dbReference type="PANTHER" id="PTHR10880:SF25">
    <property type="entry name" value="MORTALITY FACTOR 4-LIKE PROTEIN 2"/>
    <property type="match status" value="1"/>
</dbReference>
<dbReference type="FunFam" id="1.10.274.30:FF:000001">
    <property type="entry name" value="Mortality factor 4-like protein 1"/>
    <property type="match status" value="1"/>
</dbReference>
<keyword evidence="8" id="KW-0804">Transcription</keyword>
<keyword evidence="4" id="KW-0341">Growth regulation</keyword>
<keyword evidence="10" id="KW-0539">Nucleus</keyword>
<reference evidence="15" key="1">
    <citation type="journal article" date="1999" name="Methods Enzymol.">
        <title>High-efficiency full-length cDNA cloning.</title>
        <authorList>
            <person name="Carninci P."/>
            <person name="Hayashizaki Y."/>
        </authorList>
    </citation>
    <scope>NUCLEOTIDE SEQUENCE</scope>
    <source>
        <strain evidence="15">C57BL/6J</strain>
    </source>
</reference>
<reference evidence="15" key="2">
    <citation type="journal article" date="2000" name="Genome Res.">
        <title>Normalization and subtraction of cap-trapper-selected cDNAs to prepare full-length cDNA libraries for rapid discovery of new genes.</title>
        <authorList>
            <person name="Carninci P."/>
            <person name="Shibata Y."/>
            <person name="Hayatsu N."/>
            <person name="Sugahara Y."/>
            <person name="Shibata K."/>
            <person name="Itoh M."/>
            <person name="Konno H."/>
            <person name="Okazaki Y."/>
            <person name="Muramatsu M."/>
            <person name="Hayashizaki Y."/>
        </authorList>
    </citation>
    <scope>NUCLEOTIDE SEQUENCE</scope>
    <source>
        <strain evidence="15">C57BL/6J</strain>
    </source>
</reference>
<reference evidence="15" key="3">
    <citation type="journal article" date="2000" name="Genome Res.">
        <title>RIKEN integrated sequence analysis (RISA) system--384-format sequencing pipeline with 384 multicapillary sequencer.</title>
        <authorList>
            <person name="Shibata K."/>
            <person name="Itoh M."/>
            <person name="Aizawa K."/>
            <person name="Nagaoka S."/>
            <person name="Sasaki N."/>
            <person name="Carninci P."/>
            <person name="Konno H."/>
            <person name="Akiyama J."/>
            <person name="Nishi K."/>
            <person name="Kitsunai T."/>
            <person name="Tashiro H."/>
            <person name="Itoh M."/>
            <person name="Sumi N."/>
            <person name="Ishii Y."/>
            <person name="Nakamura S."/>
            <person name="Hazama M."/>
            <person name="Nishine T."/>
            <person name="Harada A."/>
            <person name="Yamamoto R."/>
            <person name="Matsumoto H."/>
            <person name="Sakaguchi S."/>
            <person name="Ikegami T."/>
            <person name="Kashiwagi K."/>
            <person name="Fujiwake S."/>
            <person name="Inoue K."/>
            <person name="Togawa Y."/>
            <person name="Izawa M."/>
            <person name="Ohara E."/>
            <person name="Watahiki M."/>
            <person name="Yoneda Y."/>
            <person name="Ishikawa T."/>
            <person name="Ozawa K."/>
            <person name="Tanaka T."/>
            <person name="Matsuura S."/>
            <person name="Kawai J."/>
            <person name="Okazaki Y."/>
            <person name="Muramatsu M."/>
            <person name="Inoue Y."/>
            <person name="Kira A."/>
            <person name="Hayashizaki Y."/>
        </authorList>
    </citation>
    <scope>NUCLEOTIDE SEQUENCE</scope>
    <source>
        <strain evidence="15">C57BL/6J</strain>
    </source>
</reference>
<evidence type="ECO:0000256" key="12">
    <source>
        <dbReference type="ARBA" id="ARBA00034084"/>
    </source>
</evidence>
<evidence type="ECO:0000256" key="2">
    <source>
        <dbReference type="ARBA" id="ARBA00013933"/>
    </source>
</evidence>
<evidence type="ECO:0000256" key="1">
    <source>
        <dbReference type="ARBA" id="ARBA00004123"/>
    </source>
</evidence>
<keyword evidence="6" id="KW-0156">Chromatin regulator</keyword>
<proteinExistence type="evidence at transcript level"/>
<evidence type="ECO:0000256" key="9">
    <source>
        <dbReference type="ARBA" id="ARBA00023204"/>
    </source>
</evidence>
<keyword evidence="3" id="KW-0597">Phosphoprotein</keyword>
<evidence type="ECO:0000313" key="15">
    <source>
        <dbReference type="EMBL" id="BAE34878.1"/>
    </source>
</evidence>
<keyword evidence="9" id="KW-0234">DNA repair</keyword>
<feature type="compositionally biased region" description="Polar residues" evidence="13">
    <location>
        <begin position="1"/>
        <end position="15"/>
    </location>
</feature>
<keyword evidence="5" id="KW-0227">DNA damage</keyword>
<evidence type="ECO:0000256" key="5">
    <source>
        <dbReference type="ARBA" id="ARBA00022763"/>
    </source>
</evidence>
<dbReference type="InterPro" id="IPR038217">
    <property type="entry name" value="MRG_C_sf"/>
</dbReference>
<reference evidence="15" key="4">
    <citation type="journal article" date="2001" name="Nature">
        <title>Functional annotation of a full-length mouse cDNA collection.</title>
        <authorList>
            <consortium name="The RIKEN Genome Exploration Research Group Phase II Team and the FANTOM Consortium"/>
        </authorList>
    </citation>
    <scope>NUCLEOTIDE SEQUENCE</scope>
    <source>
        <strain evidence="15">C57BL/6J</strain>
    </source>
</reference>
<comment type="function">
    <text evidence="12">Component of the NuA4 histone acetyltransferase complex which is involved in transcriptional activation of select genes principally by acetylation of nucleosomal histone H4 and H2A. This modification may both alter nucleosome - DNA interactions and promote interaction of the modified histones with other proteins which positively regulate transcription. This complex may be required for the activation of transcriptional programs associated with oncogene and proto-oncogene mediated growth induction, tumor suppressor mediated growth arrest and replicative senescence, apoptosis, and DNA repair. The NuA4 complex ATPase and helicase activities seem to be, at least in part, contributed by the association of RUVBL1 and RUVBL2 with EP400. NuA4 may also play a direct role in DNA repair when directly recruited to sites of DNA damage. Also a component of the MSIN3A complex which acts to repress transcription by deacetylation of nucleosomal histones.</text>
</comment>
<evidence type="ECO:0000256" key="13">
    <source>
        <dbReference type="SAM" id="MobiDB-lite"/>
    </source>
</evidence>
<reference evidence="15" key="7">
    <citation type="journal article" date="2005" name="Science">
        <title>The Transcriptional Landscape of the Mammalian Genome.</title>
        <authorList>
            <consortium name="The FANTOM Consortium"/>
            <consortium name="Riken Genome Exploration Research Group and Genome Science Group (Genome Network Project Core Group)"/>
        </authorList>
    </citation>
    <scope>NUCLEOTIDE SEQUENCE</scope>
    <source>
        <strain evidence="15">C57BL/6J</strain>
    </source>
</reference>
<keyword evidence="7" id="KW-0805">Transcription regulation</keyword>
<dbReference type="AGR" id="MGI:1927167"/>
<organism evidence="15">
    <name type="scientific">Mus musculus</name>
    <name type="common">Mouse</name>
    <dbReference type="NCBI Taxonomy" id="10090"/>
    <lineage>
        <taxon>Eukaryota</taxon>
        <taxon>Metazoa</taxon>
        <taxon>Chordata</taxon>
        <taxon>Craniata</taxon>
        <taxon>Vertebrata</taxon>
        <taxon>Euteleostomi</taxon>
        <taxon>Mammalia</taxon>
        <taxon>Eutheria</taxon>
        <taxon>Euarchontoglires</taxon>
        <taxon>Glires</taxon>
        <taxon>Rodentia</taxon>
        <taxon>Myomorpha</taxon>
        <taxon>Muroidea</taxon>
        <taxon>Muridae</taxon>
        <taxon>Murinae</taxon>
        <taxon>Mus</taxon>
        <taxon>Mus</taxon>
    </lineage>
</organism>
<evidence type="ECO:0000256" key="6">
    <source>
        <dbReference type="ARBA" id="ARBA00022853"/>
    </source>
</evidence>
<dbReference type="InterPro" id="IPR008676">
    <property type="entry name" value="MRG"/>
</dbReference>
<reference evidence="15" key="6">
    <citation type="submission" date="2004-03" db="EMBL/GenBank/DDBJ databases">
        <authorList>
            <person name="Arakawa T."/>
            <person name="Carninci P."/>
            <person name="Fukuda S."/>
            <person name="Hashizume W."/>
            <person name="Hayashida K."/>
            <person name="Hori F."/>
            <person name="Iida J."/>
            <person name="Imamura K."/>
            <person name="Imotani K."/>
            <person name="Itoh M."/>
            <person name="Kanagawa S."/>
            <person name="Kawai J."/>
            <person name="Kojima M."/>
            <person name="Konno H."/>
            <person name="Murata M."/>
            <person name="Nakamura M."/>
            <person name="Ninomiya N."/>
            <person name="Nishiyori H."/>
            <person name="Nomura K."/>
            <person name="Ohno M."/>
            <person name="Sakazume N."/>
            <person name="Sano H."/>
            <person name="Sasaki D."/>
            <person name="Shibata K."/>
            <person name="Shiraki T."/>
            <person name="Tagami M."/>
            <person name="Tagami Y."/>
            <person name="Waki K."/>
            <person name="Watahiki A."/>
            <person name="Muramatsu M."/>
            <person name="Hayashizaki Y."/>
        </authorList>
    </citation>
    <scope>NUCLEOTIDE SEQUENCE</scope>
    <source>
        <strain evidence="15">C57BL/6J</strain>
    </source>
</reference>
<dbReference type="GO" id="GO:0005634">
    <property type="term" value="C:nucleus"/>
    <property type="evidence" value="ECO:0007669"/>
    <property type="project" value="UniProtKB-SubCell"/>
</dbReference>
<comment type="subunit">
    <text evidence="11">Component of the NuA4 histone acetyltransferase complex which contains the catalytic subunit KAT5/TIP60 and the subunits EP400, TRRAP/PAF400, BRD8/SMAP, EPC1, DMAP1/DNMAP1, RUVBL1/TIP49, RUVBL2, ING3, actin, ACTL6A/BAF53A, MORF4L1/MRG15, MORF4L2/MRGX, MRGBP, YEATS4/GAS41 and VPS72/YL1. The NuA4 complex interacts with MYC and the adenovirus E1A protein. MORF4L1 may also participate in the formation of NuA4 related complexes which lack the KAT5/TIP60 catalytic subunit, but which include the SWI/SNF related protein SRCAP. Component of the MSIN3A histone deacetylase complex, which includes SIN3A, HDAC2, ARID4B, MORF4L1, RBBP4/RbAp48, and RBBP7/RbAp46. Interacts with MRFAP1 and RB1. May also interact with one or more as yet undefined members of the TLE (transducin-like enhancer of split) family of transcriptional repressors.</text>
</comment>
<reference evidence="15" key="8">
    <citation type="journal article" date="2005" name="Science">
        <title>Antisense Transcription in the Mammalian Transcriptome.</title>
        <authorList>
            <consortium name="RIKEN Genome Exploration Research Group and Genome Science Group (Genome Network Project Core Group) and the FANTOM Consortium"/>
        </authorList>
    </citation>
    <scope>NUCLEOTIDE SEQUENCE</scope>
    <source>
        <strain evidence="15">C57BL/6J</strain>
    </source>
</reference>
<comment type="subcellular location">
    <subcellularLocation>
        <location evidence="1">Nucleus</location>
    </subcellularLocation>
</comment>
<evidence type="ECO:0000256" key="7">
    <source>
        <dbReference type="ARBA" id="ARBA00023015"/>
    </source>
</evidence>
<dbReference type="Gene3D" id="1.10.274.30">
    <property type="entry name" value="MRG domain"/>
    <property type="match status" value="1"/>
</dbReference>
<dbReference type="GO" id="GO:0006355">
    <property type="term" value="P:regulation of DNA-templated transcription"/>
    <property type="evidence" value="ECO:0007669"/>
    <property type="project" value="InterPro"/>
</dbReference>
<dbReference type="InterPro" id="IPR026541">
    <property type="entry name" value="MRG_dom"/>
</dbReference>
<evidence type="ECO:0000256" key="3">
    <source>
        <dbReference type="ARBA" id="ARBA00022553"/>
    </source>
</evidence>
<evidence type="ECO:0000259" key="14">
    <source>
        <dbReference type="Pfam" id="PF05712"/>
    </source>
</evidence>
<reference evidence="15" key="5">
    <citation type="journal article" date="2002" name="Nature">
        <title>Analysis of the mouse transcriptome based on functional annotation of 60,770 full-length cDNAs.</title>
        <authorList>
            <consortium name="The FANTOM Consortium and the RIKEN Genome Exploration Research Group Phase I and II Team"/>
        </authorList>
    </citation>
    <scope>NUCLEOTIDE SEQUENCE</scope>
    <source>
        <strain evidence="15">C57BL/6J</strain>
    </source>
</reference>
<feature type="region of interest" description="Disordered" evidence="13">
    <location>
        <begin position="1"/>
        <end position="115"/>
    </location>
</feature>
<dbReference type="AlphaFoldDB" id="Q3TXN7"/>
<dbReference type="GO" id="GO:0006325">
    <property type="term" value="P:chromatin organization"/>
    <property type="evidence" value="ECO:0007669"/>
    <property type="project" value="UniProtKB-KW"/>
</dbReference>
<evidence type="ECO:0000256" key="4">
    <source>
        <dbReference type="ARBA" id="ARBA00022604"/>
    </source>
</evidence>
<dbReference type="GO" id="GO:0006281">
    <property type="term" value="P:DNA repair"/>
    <property type="evidence" value="ECO:0007669"/>
    <property type="project" value="UniProtKB-KW"/>
</dbReference>
<dbReference type="PROSITE" id="PS51640">
    <property type="entry name" value="MRG"/>
    <property type="match status" value="1"/>
</dbReference>
<dbReference type="Pfam" id="PF05712">
    <property type="entry name" value="MRG"/>
    <property type="match status" value="1"/>
</dbReference>
<sequence length="305" mass="34232">MSSRKQASQTRGQQSAEEDNFKKPTRSNMQRSKMRGAASGKKSAGSQPKNLDPALPGRWGGRSAENPPSGSVRKTRKNKQKAPGNGDGGSTSEVPQPPRKKRARADPTVESEEAFKSRMEVKVKIPEELKPWLVEDWDLVTRQKQLFQLPAKKNVDAILEEYANCKKSQGNVDNKEYAVNEVVGGIKEYFNVMLGTQLLYKFERPQYAEILLAHPDAPMSQIYGAPHLLRLFVRIGAMLAYTPLVRKAWHYCWAICMISLSIWQRILPLCLLPVITKWLLLTIIAKPCEGLLTAHYCLVSVNTSV</sequence>
<dbReference type="EMBL" id="AK159179">
    <property type="protein sequence ID" value="BAE34878.1"/>
    <property type="molecule type" value="mRNA"/>
</dbReference>
<gene>
    <name evidence="16" type="primary">Morf4l2</name>
</gene>
<dbReference type="MGI" id="MGI:1927167">
    <property type="gene designation" value="Morf4l2"/>
</dbReference>
<dbReference type="PeptideAtlas" id="Q3TXN7"/>
<dbReference type="PANTHER" id="PTHR10880">
    <property type="entry name" value="MORTALITY FACTOR 4-LIKE PROTEIN"/>
    <property type="match status" value="1"/>
</dbReference>
<evidence type="ECO:0000256" key="10">
    <source>
        <dbReference type="ARBA" id="ARBA00023242"/>
    </source>
</evidence>
<feature type="domain" description="MRG" evidence="14">
    <location>
        <begin position="101"/>
        <end position="249"/>
    </location>
</feature>